<dbReference type="InterPro" id="IPR016032">
    <property type="entry name" value="Sig_transdc_resp-reg_C-effctor"/>
</dbReference>
<keyword evidence="6" id="KW-1185">Reference proteome</keyword>
<evidence type="ECO:0000256" key="2">
    <source>
        <dbReference type="ARBA" id="ARBA00022840"/>
    </source>
</evidence>
<dbReference type="PANTHER" id="PTHR16305">
    <property type="entry name" value="TESTICULAR SOLUBLE ADENYLYL CYCLASE"/>
    <property type="match status" value="1"/>
</dbReference>
<evidence type="ECO:0000313" key="5">
    <source>
        <dbReference type="EMBL" id="RZT86754.1"/>
    </source>
</evidence>
<sequence length="931" mass="98278">MFCDEPNSRPGTATPEGSPTIDDRENSPTDALLDAASPGSGPPLVVVTGPTGSGRTSALAGLRTTLLARGVTVASMRFSPGGGAAPAVPSATTDGRGALGARYGAAHPSAWLPFGPVEGAHADPAVAARAGAAAAAPMLAGGNTVVLVDDAQWMDRDSLAVLESLVRRLRAGAVRVVCAVRTPATDLVAAGAAATMRRLRRDDLVVSIRLPLFDEARIVRELRTAVAAVPSTELVDRVRGLTRGIPAAVADLVAGLRADGAVHVVDRHAHLVPPVRRTGMEGHHLLRGVRGLAPGLADAATAAAVLHPVGPALPDLLVTALGVPADEATDRLAALRDAGVLHHGGRSWRFVVPLLAEALVSGIGPYERRRLAMIVVEAVRDGTATGVDEAYLTDRVADAGRLAPARWALDLLCAQARAAVPADPERASRWLSAAVELASDRTERVEILRMHLRTSFDGGDYPTAVALAREILHYDAERLPVPARQIVAILLVFSLHNVGDVESLEEIAAGTRETLGDEPLRRIGQAIALVHLDRWVESRELLDSTEDVWSRSPATRAPGRMFGAFTALYTGEPGPFEEMLAAAEQGRHVASGWERESHIEGLVSALLTVGELRRAERLLDAEGQAPETLAPAGQVLVSLMRGRTGASLDDARRTVARSAGRGSGTVHAPMSQIMAFLLIAQGRLSGARDLLASARAGAPALEHLLEDPEAEIDVILGDVARAEARLTDALDTGKRRGLLVGSDVTLAQLAGFALDRGDLDVARRRAVELEGVADRMGTSRSAMYATITRAAVDRDPALAREGLRIGRERGIPFELATTQLRLVAHGVADPVLLSEAYATFGDLDALLFRAWTRTLMTATEVPIPGRRVTVEENERLLALLVAEGLSNKQIAVTLRTSDKSVEGRLGRLFARTGHRSRIELAAAILTGDDPV</sequence>
<dbReference type="Pfam" id="PF13191">
    <property type="entry name" value="AAA_16"/>
    <property type="match status" value="1"/>
</dbReference>
<comment type="caution">
    <text evidence="5">The sequence shown here is derived from an EMBL/GenBank/DDBJ whole genome shotgun (WGS) entry which is preliminary data.</text>
</comment>
<dbReference type="GO" id="GO:0006355">
    <property type="term" value="P:regulation of DNA-templated transcription"/>
    <property type="evidence" value="ECO:0007669"/>
    <property type="project" value="InterPro"/>
</dbReference>
<dbReference type="InterPro" id="IPR027417">
    <property type="entry name" value="P-loop_NTPase"/>
</dbReference>
<organism evidence="5 6">
    <name type="scientific">Pseudonocardia sediminis</name>
    <dbReference type="NCBI Taxonomy" id="1397368"/>
    <lineage>
        <taxon>Bacteria</taxon>
        <taxon>Bacillati</taxon>
        <taxon>Actinomycetota</taxon>
        <taxon>Actinomycetes</taxon>
        <taxon>Pseudonocardiales</taxon>
        <taxon>Pseudonocardiaceae</taxon>
        <taxon>Pseudonocardia</taxon>
    </lineage>
</organism>
<dbReference type="InterPro" id="IPR000792">
    <property type="entry name" value="Tscrpt_reg_LuxR_C"/>
</dbReference>
<evidence type="ECO:0000259" key="4">
    <source>
        <dbReference type="SMART" id="SM00421"/>
    </source>
</evidence>
<protein>
    <submittedName>
        <fullName evidence="5">Regulatory LuxR family protein</fullName>
    </submittedName>
</protein>
<dbReference type="SMART" id="SM00421">
    <property type="entry name" value="HTH_LUXR"/>
    <property type="match status" value="1"/>
</dbReference>
<dbReference type="OrthoDB" id="3333376at2"/>
<accession>A0A4Q7V021</accession>
<dbReference type="RefSeq" id="WP_130291001.1">
    <property type="nucleotide sequence ID" value="NZ_SHKL01000001.1"/>
</dbReference>
<dbReference type="InterPro" id="IPR011990">
    <property type="entry name" value="TPR-like_helical_dom_sf"/>
</dbReference>
<proteinExistence type="predicted"/>
<evidence type="ECO:0000313" key="6">
    <source>
        <dbReference type="Proteomes" id="UP000291591"/>
    </source>
</evidence>
<dbReference type="AlphaFoldDB" id="A0A4Q7V021"/>
<name>A0A4Q7V021_PSEST</name>
<feature type="domain" description="HTH luxR-type" evidence="4">
    <location>
        <begin position="867"/>
        <end position="924"/>
    </location>
</feature>
<dbReference type="InterPro" id="IPR036388">
    <property type="entry name" value="WH-like_DNA-bd_sf"/>
</dbReference>
<keyword evidence="2" id="KW-0067">ATP-binding</keyword>
<evidence type="ECO:0000256" key="3">
    <source>
        <dbReference type="SAM" id="MobiDB-lite"/>
    </source>
</evidence>
<dbReference type="InterPro" id="IPR041664">
    <property type="entry name" value="AAA_16"/>
</dbReference>
<dbReference type="GO" id="GO:0004016">
    <property type="term" value="F:adenylate cyclase activity"/>
    <property type="evidence" value="ECO:0007669"/>
    <property type="project" value="TreeGrafter"/>
</dbReference>
<dbReference type="Gene3D" id="1.10.10.10">
    <property type="entry name" value="Winged helix-like DNA-binding domain superfamily/Winged helix DNA-binding domain"/>
    <property type="match status" value="1"/>
</dbReference>
<gene>
    <name evidence="5" type="ORF">EV383_3652</name>
</gene>
<dbReference type="GO" id="GO:0005737">
    <property type="term" value="C:cytoplasm"/>
    <property type="evidence" value="ECO:0007669"/>
    <property type="project" value="TreeGrafter"/>
</dbReference>
<reference evidence="5 6" key="1">
    <citation type="submission" date="2019-02" db="EMBL/GenBank/DDBJ databases">
        <title>Sequencing the genomes of 1000 actinobacteria strains.</title>
        <authorList>
            <person name="Klenk H.-P."/>
        </authorList>
    </citation>
    <scope>NUCLEOTIDE SEQUENCE [LARGE SCALE GENOMIC DNA]</scope>
    <source>
        <strain evidence="5 6">DSM 45779</strain>
    </source>
</reference>
<dbReference type="Gene3D" id="1.25.40.10">
    <property type="entry name" value="Tetratricopeptide repeat domain"/>
    <property type="match status" value="1"/>
</dbReference>
<dbReference type="EMBL" id="SHKL01000001">
    <property type="protein sequence ID" value="RZT86754.1"/>
    <property type="molecule type" value="Genomic_DNA"/>
</dbReference>
<dbReference type="PANTHER" id="PTHR16305:SF35">
    <property type="entry name" value="TRANSCRIPTIONAL ACTIVATOR DOMAIN"/>
    <property type="match status" value="1"/>
</dbReference>
<keyword evidence="1" id="KW-0547">Nucleotide-binding</keyword>
<dbReference type="Proteomes" id="UP000291591">
    <property type="component" value="Unassembled WGS sequence"/>
</dbReference>
<feature type="region of interest" description="Disordered" evidence="3">
    <location>
        <begin position="1"/>
        <end position="43"/>
    </location>
</feature>
<dbReference type="GO" id="GO:0005524">
    <property type="term" value="F:ATP binding"/>
    <property type="evidence" value="ECO:0007669"/>
    <property type="project" value="UniProtKB-KW"/>
</dbReference>
<dbReference type="SUPFAM" id="SSF46894">
    <property type="entry name" value="C-terminal effector domain of the bipartite response regulators"/>
    <property type="match status" value="1"/>
</dbReference>
<evidence type="ECO:0000256" key="1">
    <source>
        <dbReference type="ARBA" id="ARBA00022741"/>
    </source>
</evidence>
<dbReference type="SUPFAM" id="SSF52540">
    <property type="entry name" value="P-loop containing nucleoside triphosphate hydrolases"/>
    <property type="match status" value="1"/>
</dbReference>
<dbReference type="GO" id="GO:0003677">
    <property type="term" value="F:DNA binding"/>
    <property type="evidence" value="ECO:0007669"/>
    <property type="project" value="InterPro"/>
</dbReference>